<dbReference type="EMBL" id="LFYR01002184">
    <property type="protein sequence ID" value="KMZ56468.1"/>
    <property type="molecule type" value="Genomic_DNA"/>
</dbReference>
<sequence>MTISSFSSPPMDRVMLPESKEEPWDMIPHPDVRVQTSDGRKIAVHAKFLISESDVLRFMIFDRPMKKDGDIPIVSLGGVPYDAVVTFIRCLYSSSSSGPAVKKEEIEKYGVHLLALSHVLCVPWLKHAVTNDLVLTMDNVVDMLKLSQLCDAPALTLRSLTVIRRHFPVVVLTDGWNFIRENDPKLELQVLRFNEEYDKRDKRTKKMKKNLVVYIALSEAIECLHHICIEGCTVYRQPNGENMNIEPKNRQKPCIWGNTCRNLQRKLRHFEDCEAIKNKTSVMAIIDEDCCYCRKMWHLFYHHSALCDGEGICNVPLCSLFKISSADLNHNSKEWKLLIKKVGSIAVFTRMSIKRRFGIC</sequence>
<keyword evidence="8" id="KW-1185">Reference proteome</keyword>
<dbReference type="GO" id="GO:0005634">
    <property type="term" value="C:nucleus"/>
    <property type="evidence" value="ECO:0000318"/>
    <property type="project" value="GO_Central"/>
</dbReference>
<dbReference type="GO" id="GO:0009725">
    <property type="term" value="P:response to hormone"/>
    <property type="evidence" value="ECO:0007669"/>
    <property type="project" value="UniProtKB-ARBA"/>
</dbReference>
<organism evidence="7 8">
    <name type="scientific">Zostera marina</name>
    <name type="common">Eelgrass</name>
    <dbReference type="NCBI Taxonomy" id="29655"/>
    <lineage>
        <taxon>Eukaryota</taxon>
        <taxon>Viridiplantae</taxon>
        <taxon>Streptophyta</taxon>
        <taxon>Embryophyta</taxon>
        <taxon>Tracheophyta</taxon>
        <taxon>Spermatophyta</taxon>
        <taxon>Magnoliopsida</taxon>
        <taxon>Liliopsida</taxon>
        <taxon>Zosteraceae</taxon>
        <taxon>Zostera</taxon>
    </lineage>
</organism>
<dbReference type="STRING" id="29655.A0A0K9NIL6"/>
<reference evidence="8" key="1">
    <citation type="journal article" date="2016" name="Nature">
        <title>The genome of the seagrass Zostera marina reveals angiosperm adaptation to the sea.</title>
        <authorList>
            <person name="Olsen J.L."/>
            <person name="Rouze P."/>
            <person name="Verhelst B."/>
            <person name="Lin Y.-C."/>
            <person name="Bayer T."/>
            <person name="Collen J."/>
            <person name="Dattolo E."/>
            <person name="De Paoli E."/>
            <person name="Dittami S."/>
            <person name="Maumus F."/>
            <person name="Michel G."/>
            <person name="Kersting A."/>
            <person name="Lauritano C."/>
            <person name="Lohaus R."/>
            <person name="Toepel M."/>
            <person name="Tonon T."/>
            <person name="Vanneste K."/>
            <person name="Amirebrahimi M."/>
            <person name="Brakel J."/>
            <person name="Bostroem C."/>
            <person name="Chovatia M."/>
            <person name="Grimwood J."/>
            <person name="Jenkins J.W."/>
            <person name="Jueterbock A."/>
            <person name="Mraz A."/>
            <person name="Stam W.T."/>
            <person name="Tice H."/>
            <person name="Bornberg-Bauer E."/>
            <person name="Green P.J."/>
            <person name="Pearson G.A."/>
            <person name="Procaccini G."/>
            <person name="Duarte C.M."/>
            <person name="Schmutz J."/>
            <person name="Reusch T.B.H."/>
            <person name="Van de Peer Y."/>
        </authorList>
    </citation>
    <scope>NUCLEOTIDE SEQUENCE [LARGE SCALE GENOMIC DNA]</scope>
    <source>
        <strain evidence="8">cv. Finnish</strain>
    </source>
</reference>
<dbReference type="AlphaFoldDB" id="A0A0K9NIL6"/>
<keyword evidence="5" id="KW-0862">Zinc</keyword>
<dbReference type="InterPro" id="IPR000210">
    <property type="entry name" value="BTB/POZ_dom"/>
</dbReference>
<dbReference type="GO" id="GO:0009751">
    <property type="term" value="P:response to salicylic acid"/>
    <property type="evidence" value="ECO:0007669"/>
    <property type="project" value="UniProtKB-ARBA"/>
</dbReference>
<keyword evidence="2" id="KW-0479">Metal-binding</keyword>
<feature type="domain" description="TAZ-type" evidence="6">
    <location>
        <begin position="211"/>
        <end position="319"/>
    </location>
</feature>
<dbReference type="Gene3D" id="1.25.40.420">
    <property type="match status" value="1"/>
</dbReference>
<dbReference type="FunFam" id="1.25.40.420:FF:000012">
    <property type="entry name" value="BTB/POZ and TAZ domain-containing protein 2"/>
    <property type="match status" value="1"/>
</dbReference>
<dbReference type="GO" id="GO:0006355">
    <property type="term" value="P:regulation of DNA-templated transcription"/>
    <property type="evidence" value="ECO:0007669"/>
    <property type="project" value="UniProtKB-ARBA"/>
</dbReference>
<evidence type="ECO:0000256" key="1">
    <source>
        <dbReference type="ARBA" id="ARBA00004906"/>
    </source>
</evidence>
<dbReference type="Pfam" id="PF00651">
    <property type="entry name" value="BTB"/>
    <property type="match status" value="1"/>
</dbReference>
<keyword evidence="4" id="KW-0833">Ubl conjugation pathway</keyword>
<dbReference type="SUPFAM" id="SSF54695">
    <property type="entry name" value="POZ domain"/>
    <property type="match status" value="1"/>
</dbReference>
<comment type="caution">
    <text evidence="7">The sequence shown here is derived from an EMBL/GenBank/DDBJ whole genome shotgun (WGS) entry which is preliminary data.</text>
</comment>
<gene>
    <name evidence="7" type="ORF">ZOSMA_95G00650</name>
</gene>
<dbReference type="InterPro" id="IPR000197">
    <property type="entry name" value="Znf_TAZ"/>
</dbReference>
<accession>A0A0K9NIL6</accession>
<evidence type="ECO:0000256" key="3">
    <source>
        <dbReference type="ARBA" id="ARBA00022771"/>
    </source>
</evidence>
<evidence type="ECO:0000256" key="2">
    <source>
        <dbReference type="ARBA" id="ARBA00022723"/>
    </source>
</evidence>
<evidence type="ECO:0000313" key="7">
    <source>
        <dbReference type="EMBL" id="KMZ56468.1"/>
    </source>
</evidence>
<comment type="pathway">
    <text evidence="1">Protein modification; protein ubiquitination.</text>
</comment>
<dbReference type="GO" id="GO:0005516">
    <property type="term" value="F:calmodulin binding"/>
    <property type="evidence" value="ECO:0007669"/>
    <property type="project" value="UniProtKB-ARBA"/>
</dbReference>
<evidence type="ECO:0000259" key="6">
    <source>
        <dbReference type="SMART" id="SM00551"/>
    </source>
</evidence>
<dbReference type="OMA" id="KRRQMSC"/>
<dbReference type="Gene3D" id="3.30.710.10">
    <property type="entry name" value="Potassium Channel Kv1.1, Chain A"/>
    <property type="match status" value="1"/>
</dbReference>
<dbReference type="PANTHER" id="PTHR46287">
    <property type="entry name" value="BTB/POZ AND TAZ DOMAIN-CONTAINING PROTEIN 3-RELATED"/>
    <property type="match status" value="1"/>
</dbReference>
<proteinExistence type="predicted"/>
<dbReference type="InterPro" id="IPR044513">
    <property type="entry name" value="BT1/2/3/4/5"/>
</dbReference>
<dbReference type="CDD" id="cd14733">
    <property type="entry name" value="BACK"/>
    <property type="match status" value="1"/>
</dbReference>
<dbReference type="Gene3D" id="1.20.1020.10">
    <property type="entry name" value="TAZ domain"/>
    <property type="match status" value="1"/>
</dbReference>
<keyword evidence="3" id="KW-0863">Zinc-finger</keyword>
<dbReference type="Proteomes" id="UP000036987">
    <property type="component" value="Unassembled WGS sequence"/>
</dbReference>
<evidence type="ECO:0000256" key="5">
    <source>
        <dbReference type="ARBA" id="ARBA00022833"/>
    </source>
</evidence>
<dbReference type="OrthoDB" id="6359816at2759"/>
<name>A0A0K9NIL6_ZOSMR</name>
<evidence type="ECO:0000256" key="4">
    <source>
        <dbReference type="ARBA" id="ARBA00022786"/>
    </source>
</evidence>
<dbReference type="PANTHER" id="PTHR46287:SF4">
    <property type="entry name" value="BTB_POZ AND TAZ DOMAIN-CONTAINING PROTEIN 2"/>
    <property type="match status" value="1"/>
</dbReference>
<evidence type="ECO:0000313" key="8">
    <source>
        <dbReference type="Proteomes" id="UP000036987"/>
    </source>
</evidence>
<dbReference type="SUPFAM" id="SSF57933">
    <property type="entry name" value="TAZ domain"/>
    <property type="match status" value="1"/>
</dbReference>
<dbReference type="GO" id="GO:0042542">
    <property type="term" value="P:response to hydrogen peroxide"/>
    <property type="evidence" value="ECO:0007669"/>
    <property type="project" value="UniProtKB-ARBA"/>
</dbReference>
<protein>
    <submittedName>
        <fullName evidence="7">BTB/POZ domain-containing protein</fullName>
    </submittedName>
</protein>
<dbReference type="InterPro" id="IPR011333">
    <property type="entry name" value="SKP1/BTB/POZ_sf"/>
</dbReference>
<dbReference type="SMART" id="SM00551">
    <property type="entry name" value="ZnF_TAZ"/>
    <property type="match status" value="1"/>
</dbReference>
<dbReference type="GO" id="GO:0008270">
    <property type="term" value="F:zinc ion binding"/>
    <property type="evidence" value="ECO:0007669"/>
    <property type="project" value="UniProtKB-KW"/>
</dbReference>
<dbReference type="InterPro" id="IPR035898">
    <property type="entry name" value="TAZ_dom_sf"/>
</dbReference>